<gene>
    <name evidence="2" type="ORF">SAMN04487891_108133</name>
</gene>
<dbReference type="PROSITE" id="PS50878">
    <property type="entry name" value="RT_POL"/>
    <property type="match status" value="1"/>
</dbReference>
<dbReference type="Proteomes" id="UP000198940">
    <property type="component" value="Unassembled WGS sequence"/>
</dbReference>
<sequence>MLSHSFSAKDLLKLITYDDYQRYEGIGEKKAKTFELMTEISRLINAEGYKISTVKETSINDNKVFTVSKIEDDFALRRINDSIKRYYKVKQADRNLIINQIIALLQEAIPMSIIKLDLKSFYESIDRYWILDKIKDDTLLSGGSIKILEDFFELDAFSGFPGLPRGIGISANLI</sequence>
<evidence type="ECO:0000313" key="3">
    <source>
        <dbReference type="Proteomes" id="UP000198940"/>
    </source>
</evidence>
<evidence type="ECO:0000313" key="2">
    <source>
        <dbReference type="EMBL" id="SFC28792.1"/>
    </source>
</evidence>
<keyword evidence="3" id="KW-1185">Reference proteome</keyword>
<dbReference type="RefSeq" id="WP_072881791.1">
    <property type="nucleotide sequence ID" value="NZ_FOKU01000008.1"/>
</dbReference>
<reference evidence="2 3" key="1">
    <citation type="submission" date="2016-10" db="EMBL/GenBank/DDBJ databases">
        <authorList>
            <person name="Varghese N."/>
            <person name="Submissions S."/>
        </authorList>
    </citation>
    <scope>NUCLEOTIDE SEQUENCE [LARGE SCALE GENOMIC DNA]</scope>
    <source>
        <strain evidence="2 3">DSM 26351</strain>
    </source>
</reference>
<protein>
    <recommendedName>
        <fullName evidence="1">Reverse transcriptase domain-containing protein</fullName>
    </recommendedName>
</protein>
<comment type="caution">
    <text evidence="2">The sequence shown here is derived from an EMBL/GenBank/DDBJ whole genome shotgun (WGS) entry which is preliminary data.</text>
</comment>
<organism evidence="2 3">
    <name type="scientific">Flagellimonas taeanensis</name>
    <dbReference type="NCBI Taxonomy" id="1005926"/>
    <lineage>
        <taxon>Bacteria</taxon>
        <taxon>Pseudomonadati</taxon>
        <taxon>Bacteroidota</taxon>
        <taxon>Flavobacteriia</taxon>
        <taxon>Flavobacteriales</taxon>
        <taxon>Flavobacteriaceae</taxon>
        <taxon>Flagellimonas</taxon>
    </lineage>
</organism>
<proteinExistence type="predicted"/>
<dbReference type="EMBL" id="FOKU01000008">
    <property type="protein sequence ID" value="SFC28792.1"/>
    <property type="molecule type" value="Genomic_DNA"/>
</dbReference>
<feature type="domain" description="Reverse transcriptase" evidence="1">
    <location>
        <begin position="48"/>
        <end position="174"/>
    </location>
</feature>
<evidence type="ECO:0000259" key="1">
    <source>
        <dbReference type="PROSITE" id="PS50878"/>
    </source>
</evidence>
<dbReference type="InterPro" id="IPR000477">
    <property type="entry name" value="RT_dom"/>
</dbReference>
<name>A0A1I1HYY8_9FLAO</name>
<accession>A0A1I1HYY8</accession>